<dbReference type="Pfam" id="PF01261">
    <property type="entry name" value="AP_endonuc_2"/>
    <property type="match status" value="1"/>
</dbReference>
<proteinExistence type="predicted"/>
<name>A0ABY4RLP3_9BACL</name>
<feature type="domain" description="Xylose isomerase-like TIM barrel" evidence="1">
    <location>
        <begin position="40"/>
        <end position="246"/>
    </location>
</feature>
<dbReference type="InterPro" id="IPR013022">
    <property type="entry name" value="Xyl_isomerase-like_TIM-brl"/>
</dbReference>
<reference evidence="2" key="1">
    <citation type="submission" date="2018-02" db="EMBL/GenBank/DDBJ databases">
        <authorList>
            <person name="Kim S.-K."/>
            <person name="Jung H.-I."/>
            <person name="Lee S.-W."/>
        </authorList>
    </citation>
    <scope>NUCLEOTIDE SEQUENCE</scope>
    <source>
        <strain evidence="2">SK3146</strain>
    </source>
</reference>
<keyword evidence="3" id="KW-1185">Reference proteome</keyword>
<dbReference type="Gene3D" id="3.20.20.150">
    <property type="entry name" value="Divalent-metal-dependent TIM barrel enzymes"/>
    <property type="match status" value="1"/>
</dbReference>
<sequence length="257" mass="29628">MTWKTGEIYLGTILLEQNRWTADKEPSYRVSDWLPRWRRDGFDGVELWENHAARCEEQELARLERSELPIAVYNSYISFDDGAEEQRAEAARLIRRLGARAVKFNFGPEPEKLQTYIRNWNEWTRLLPADCRLLCECHPGTVMEEPQAAAAALLAMDRCEAIVHPFHSLGPLADWFRRLGSSITHAHVQYRLSGQTFQRLNRNPAHIAGILKEMREAGFRGSFTLEFAEGTGQGEQREQLYEAALDDLSLLRQQLEP</sequence>
<evidence type="ECO:0000259" key="1">
    <source>
        <dbReference type="Pfam" id="PF01261"/>
    </source>
</evidence>
<gene>
    <name evidence="2" type="ORF">SK3146_02100</name>
</gene>
<evidence type="ECO:0000313" key="2">
    <source>
        <dbReference type="EMBL" id="UQZ82940.1"/>
    </source>
</evidence>
<dbReference type="InterPro" id="IPR036237">
    <property type="entry name" value="Xyl_isomerase-like_sf"/>
</dbReference>
<protein>
    <submittedName>
        <fullName evidence="2">Xylose isomerase-like TIM barrel</fullName>
    </submittedName>
</protein>
<dbReference type="SUPFAM" id="SSF51658">
    <property type="entry name" value="Xylose isomerase-like"/>
    <property type="match status" value="1"/>
</dbReference>
<dbReference type="EMBL" id="CP027059">
    <property type="protein sequence ID" value="UQZ82940.1"/>
    <property type="molecule type" value="Genomic_DNA"/>
</dbReference>
<evidence type="ECO:0000313" key="3">
    <source>
        <dbReference type="Proteomes" id="UP001057134"/>
    </source>
</evidence>
<dbReference type="Proteomes" id="UP001057134">
    <property type="component" value="Chromosome"/>
</dbReference>
<accession>A0ABY4RLP3</accession>
<organism evidence="2 3">
    <name type="scientific">Paenibacillus konkukensis</name>
    <dbReference type="NCBI Taxonomy" id="2020716"/>
    <lineage>
        <taxon>Bacteria</taxon>
        <taxon>Bacillati</taxon>
        <taxon>Bacillota</taxon>
        <taxon>Bacilli</taxon>
        <taxon>Bacillales</taxon>
        <taxon>Paenibacillaceae</taxon>
        <taxon>Paenibacillus</taxon>
    </lineage>
</organism>
<dbReference type="RefSeq" id="WP_249865019.1">
    <property type="nucleotide sequence ID" value="NZ_CP027059.1"/>
</dbReference>
<reference evidence="2" key="2">
    <citation type="journal article" date="2021" name="J Anim Sci Technol">
        <title>Complete genome sequence of Paenibacillus konkukensis sp. nov. SK3146 as a potential probiotic strain.</title>
        <authorList>
            <person name="Jung H.I."/>
            <person name="Park S."/>
            <person name="Niu K.M."/>
            <person name="Lee S.W."/>
            <person name="Kothari D."/>
            <person name="Yi K.J."/>
            <person name="Kim S.K."/>
        </authorList>
    </citation>
    <scope>NUCLEOTIDE SEQUENCE</scope>
    <source>
        <strain evidence="2">SK3146</strain>
    </source>
</reference>